<dbReference type="PROSITE" id="PS50011">
    <property type="entry name" value="PROTEIN_KINASE_DOM"/>
    <property type="match status" value="1"/>
</dbReference>
<dbReference type="InterPro" id="IPR011009">
    <property type="entry name" value="Kinase-like_dom_sf"/>
</dbReference>
<dbReference type="InterPro" id="IPR000719">
    <property type="entry name" value="Prot_kinase_dom"/>
</dbReference>
<keyword evidence="4 7" id="KW-0547">Nucleotide-binding</keyword>
<evidence type="ECO:0000256" key="7">
    <source>
        <dbReference type="PROSITE-ProRule" id="PRU10141"/>
    </source>
</evidence>
<evidence type="ECO:0000313" key="11">
    <source>
        <dbReference type="Proteomes" id="UP000316298"/>
    </source>
</evidence>
<feature type="compositionally biased region" description="Pro residues" evidence="8">
    <location>
        <begin position="290"/>
        <end position="311"/>
    </location>
</feature>
<evidence type="ECO:0000256" key="8">
    <source>
        <dbReference type="SAM" id="MobiDB-lite"/>
    </source>
</evidence>
<dbReference type="PROSITE" id="PS00108">
    <property type="entry name" value="PROTEIN_KINASE_ST"/>
    <property type="match status" value="1"/>
</dbReference>
<evidence type="ECO:0000313" key="10">
    <source>
        <dbReference type="EMBL" id="TQJ11290.1"/>
    </source>
</evidence>
<dbReference type="AlphaFoldDB" id="A0A542E7H3"/>
<organism evidence="10 11">
    <name type="scientific">Kribbella jejuensis</name>
    <dbReference type="NCBI Taxonomy" id="236068"/>
    <lineage>
        <taxon>Bacteria</taxon>
        <taxon>Bacillati</taxon>
        <taxon>Actinomycetota</taxon>
        <taxon>Actinomycetes</taxon>
        <taxon>Propionibacteriales</taxon>
        <taxon>Kribbellaceae</taxon>
        <taxon>Kribbella</taxon>
    </lineage>
</organism>
<comment type="caution">
    <text evidence="10">The sequence shown here is derived from an EMBL/GenBank/DDBJ whole genome shotgun (WGS) entry which is preliminary data.</text>
</comment>
<evidence type="ECO:0000256" key="6">
    <source>
        <dbReference type="ARBA" id="ARBA00022840"/>
    </source>
</evidence>
<evidence type="ECO:0000256" key="1">
    <source>
        <dbReference type="ARBA" id="ARBA00012513"/>
    </source>
</evidence>
<dbReference type="GO" id="GO:0005524">
    <property type="term" value="F:ATP binding"/>
    <property type="evidence" value="ECO:0007669"/>
    <property type="project" value="UniProtKB-UniRule"/>
</dbReference>
<proteinExistence type="predicted"/>
<evidence type="ECO:0000256" key="5">
    <source>
        <dbReference type="ARBA" id="ARBA00022777"/>
    </source>
</evidence>
<dbReference type="Pfam" id="PF00069">
    <property type="entry name" value="Pkinase"/>
    <property type="match status" value="1"/>
</dbReference>
<dbReference type="PROSITE" id="PS00107">
    <property type="entry name" value="PROTEIN_KINASE_ATP"/>
    <property type="match status" value="1"/>
</dbReference>
<dbReference type="Gene3D" id="1.10.510.10">
    <property type="entry name" value="Transferase(Phosphotransferase) domain 1"/>
    <property type="match status" value="1"/>
</dbReference>
<keyword evidence="6 7" id="KW-0067">ATP-binding</keyword>
<dbReference type="PANTHER" id="PTHR43289:SF6">
    <property type="entry name" value="SERINE_THREONINE-PROTEIN KINASE NEKL-3"/>
    <property type="match status" value="1"/>
</dbReference>
<keyword evidence="5 10" id="KW-0418">Kinase</keyword>
<reference evidence="10 11" key="1">
    <citation type="submission" date="2019-06" db="EMBL/GenBank/DDBJ databases">
        <title>Sequencing the genomes of 1000 actinobacteria strains.</title>
        <authorList>
            <person name="Klenk H.-P."/>
        </authorList>
    </citation>
    <scope>NUCLEOTIDE SEQUENCE [LARGE SCALE GENOMIC DNA]</scope>
    <source>
        <strain evidence="10 11">DSM 17305</strain>
    </source>
</reference>
<dbReference type="SMART" id="SM00220">
    <property type="entry name" value="S_TKc"/>
    <property type="match status" value="1"/>
</dbReference>
<dbReference type="EC" id="2.7.11.1" evidence="1"/>
<feature type="compositionally biased region" description="Polar residues" evidence="8">
    <location>
        <begin position="374"/>
        <end position="397"/>
    </location>
</feature>
<evidence type="ECO:0000256" key="4">
    <source>
        <dbReference type="ARBA" id="ARBA00022741"/>
    </source>
</evidence>
<feature type="region of interest" description="Disordered" evidence="8">
    <location>
        <begin position="272"/>
        <end position="311"/>
    </location>
</feature>
<dbReference type="GO" id="GO:0004674">
    <property type="term" value="F:protein serine/threonine kinase activity"/>
    <property type="evidence" value="ECO:0007669"/>
    <property type="project" value="UniProtKB-KW"/>
</dbReference>
<sequence length="500" mass="51114">MVFEAPLHRVVAANSGYRARMLIAQRYRLDASLGRGGMGQVHRASDEVLGRPVAVKMLLRPNDAAAAERFQREACAAARLSDPHIVAVYDFGQHEDNSYLVMELVQGRSVAAELAMNGRLSWERAVAIVEQAAAGLAAAHAQDVVHRDIKPSNLLIAADGTIKVADFGIAQLLSAEPSRLTATGQLLGSPHYLSPERARGLPGGPEADVYALGCVLYELVTGHPPFTGDHPAAILYQHVDKQPIPPGKLRPELASPFEGVLLKMLAKAPEDRPTAAELTALSEWRDRPRPAPLLPAAPPVSAAPPVPAAPPVSAAPPVPAAPPVSAALPVSAARTPLLVAVLALLAVGSAVAAGVVLRNVDGDLPTTGDVGPRPSTNVHPQRTAATVGPTPTHQTGDVTRTTTGRTSSSTTRTVSPGTPAATPSASTPQTPPATTSTPTAAATGPTLSNTPSTPPPSSTSAAPSTTAPSTTAPSATSTSPSLADSPSPSSTPPASSTPTP</sequence>
<feature type="domain" description="Protein kinase" evidence="9">
    <location>
        <begin position="27"/>
        <end position="285"/>
    </location>
</feature>
<protein>
    <recommendedName>
        <fullName evidence="1">non-specific serine/threonine protein kinase</fullName>
        <ecNumber evidence="1">2.7.11.1</ecNumber>
    </recommendedName>
</protein>
<name>A0A542E7H3_9ACTN</name>
<dbReference type="FunFam" id="1.10.510.10:FF:000021">
    <property type="entry name" value="Serine/threonine protein kinase"/>
    <property type="match status" value="1"/>
</dbReference>
<evidence type="ECO:0000259" key="9">
    <source>
        <dbReference type="PROSITE" id="PS50011"/>
    </source>
</evidence>
<accession>A0A542E7H3</accession>
<dbReference type="SUPFAM" id="SSF56112">
    <property type="entry name" value="Protein kinase-like (PK-like)"/>
    <property type="match status" value="1"/>
</dbReference>
<keyword evidence="2" id="KW-0723">Serine/threonine-protein kinase</keyword>
<dbReference type="PANTHER" id="PTHR43289">
    <property type="entry name" value="MITOGEN-ACTIVATED PROTEIN KINASE KINASE KINASE 20-RELATED"/>
    <property type="match status" value="1"/>
</dbReference>
<dbReference type="InterPro" id="IPR008271">
    <property type="entry name" value="Ser/Thr_kinase_AS"/>
</dbReference>
<evidence type="ECO:0000256" key="3">
    <source>
        <dbReference type="ARBA" id="ARBA00022679"/>
    </source>
</evidence>
<feature type="binding site" evidence="7">
    <location>
        <position position="56"/>
    </location>
    <ligand>
        <name>ATP</name>
        <dbReference type="ChEBI" id="CHEBI:30616"/>
    </ligand>
</feature>
<dbReference type="CDD" id="cd14014">
    <property type="entry name" value="STKc_PknB_like"/>
    <property type="match status" value="1"/>
</dbReference>
<feature type="compositionally biased region" description="Low complexity" evidence="8">
    <location>
        <begin position="398"/>
        <end position="451"/>
    </location>
</feature>
<dbReference type="Proteomes" id="UP000316298">
    <property type="component" value="Unassembled WGS sequence"/>
</dbReference>
<feature type="region of interest" description="Disordered" evidence="8">
    <location>
        <begin position="364"/>
        <end position="500"/>
    </location>
</feature>
<dbReference type="Gene3D" id="3.30.200.20">
    <property type="entry name" value="Phosphorylase Kinase, domain 1"/>
    <property type="match status" value="1"/>
</dbReference>
<gene>
    <name evidence="10" type="ORF">FB475_4201</name>
</gene>
<keyword evidence="3" id="KW-0808">Transferase</keyword>
<dbReference type="InterPro" id="IPR017441">
    <property type="entry name" value="Protein_kinase_ATP_BS"/>
</dbReference>
<keyword evidence="11" id="KW-1185">Reference proteome</keyword>
<feature type="compositionally biased region" description="Low complexity" evidence="8">
    <location>
        <begin position="458"/>
        <end position="500"/>
    </location>
</feature>
<dbReference type="EMBL" id="VFMM01000002">
    <property type="protein sequence ID" value="TQJ11290.1"/>
    <property type="molecule type" value="Genomic_DNA"/>
</dbReference>
<evidence type="ECO:0000256" key="2">
    <source>
        <dbReference type="ARBA" id="ARBA00022527"/>
    </source>
</evidence>